<evidence type="ECO:0000313" key="1">
    <source>
        <dbReference type="EMBL" id="KAJ1139611.1"/>
    </source>
</evidence>
<keyword evidence="2" id="KW-1185">Reference proteome</keyword>
<name>A0AAV7QGB9_PLEWA</name>
<protein>
    <submittedName>
        <fullName evidence="1">Uncharacterized protein</fullName>
    </submittedName>
</protein>
<dbReference type="Proteomes" id="UP001066276">
    <property type="component" value="Chromosome 6"/>
</dbReference>
<gene>
    <name evidence="1" type="ORF">NDU88_005979</name>
</gene>
<proteinExistence type="predicted"/>
<sequence>MSCLHSEDTMGRIKTKQGGWEKLFAILAPPLDGSPEAHSLEMVPPTDQTTSMDKLRLILQEIGESRTAMETQLGTLSADISIIRDEHRQLADRVHTTEKTLDTLEPRLNDKVSITLQLRKQVERLQDRAEDAEGRA</sequence>
<organism evidence="1 2">
    <name type="scientific">Pleurodeles waltl</name>
    <name type="common">Iberian ribbed newt</name>
    <dbReference type="NCBI Taxonomy" id="8319"/>
    <lineage>
        <taxon>Eukaryota</taxon>
        <taxon>Metazoa</taxon>
        <taxon>Chordata</taxon>
        <taxon>Craniata</taxon>
        <taxon>Vertebrata</taxon>
        <taxon>Euteleostomi</taxon>
        <taxon>Amphibia</taxon>
        <taxon>Batrachia</taxon>
        <taxon>Caudata</taxon>
        <taxon>Salamandroidea</taxon>
        <taxon>Salamandridae</taxon>
        <taxon>Pleurodelinae</taxon>
        <taxon>Pleurodeles</taxon>
    </lineage>
</organism>
<reference evidence="1" key="1">
    <citation type="journal article" date="2022" name="bioRxiv">
        <title>Sequencing and chromosome-scale assembly of the giantPleurodeles waltlgenome.</title>
        <authorList>
            <person name="Brown T."/>
            <person name="Elewa A."/>
            <person name="Iarovenko S."/>
            <person name="Subramanian E."/>
            <person name="Araus A.J."/>
            <person name="Petzold A."/>
            <person name="Susuki M."/>
            <person name="Suzuki K.-i.T."/>
            <person name="Hayashi T."/>
            <person name="Toyoda A."/>
            <person name="Oliveira C."/>
            <person name="Osipova E."/>
            <person name="Leigh N.D."/>
            <person name="Simon A."/>
            <person name="Yun M.H."/>
        </authorList>
    </citation>
    <scope>NUCLEOTIDE SEQUENCE</scope>
    <source>
        <strain evidence="1">20211129_DDA</strain>
        <tissue evidence="1">Liver</tissue>
    </source>
</reference>
<dbReference type="AlphaFoldDB" id="A0AAV7QGB9"/>
<accession>A0AAV7QGB9</accession>
<comment type="caution">
    <text evidence="1">The sequence shown here is derived from an EMBL/GenBank/DDBJ whole genome shotgun (WGS) entry which is preliminary data.</text>
</comment>
<dbReference type="EMBL" id="JANPWB010000010">
    <property type="protein sequence ID" value="KAJ1139611.1"/>
    <property type="molecule type" value="Genomic_DNA"/>
</dbReference>
<evidence type="ECO:0000313" key="2">
    <source>
        <dbReference type="Proteomes" id="UP001066276"/>
    </source>
</evidence>